<dbReference type="SUPFAM" id="SSF47413">
    <property type="entry name" value="lambda repressor-like DNA-binding domains"/>
    <property type="match status" value="1"/>
</dbReference>
<dbReference type="Pfam" id="PF13377">
    <property type="entry name" value="Peripla_BP_3"/>
    <property type="match status" value="1"/>
</dbReference>
<dbReference type="SUPFAM" id="SSF53822">
    <property type="entry name" value="Periplasmic binding protein-like I"/>
    <property type="match status" value="1"/>
</dbReference>
<dbReference type="InterPro" id="IPR028082">
    <property type="entry name" value="Peripla_BP_I"/>
</dbReference>
<evidence type="ECO:0000313" key="6">
    <source>
        <dbReference type="Proteomes" id="UP000030380"/>
    </source>
</evidence>
<protein>
    <submittedName>
        <fullName evidence="5">GntR family transcriptional regulator</fullName>
    </submittedName>
</protein>
<keyword evidence="3" id="KW-0804">Transcription</keyword>
<gene>
    <name evidence="5" type="ORF">OA57_12090</name>
</gene>
<dbReference type="InterPro" id="IPR010982">
    <property type="entry name" value="Lambda_DNA-bd_dom_sf"/>
</dbReference>
<evidence type="ECO:0000256" key="1">
    <source>
        <dbReference type="ARBA" id="ARBA00023015"/>
    </source>
</evidence>
<evidence type="ECO:0000313" key="5">
    <source>
        <dbReference type="EMBL" id="KGQ69348.1"/>
    </source>
</evidence>
<dbReference type="GO" id="GO:0003700">
    <property type="term" value="F:DNA-binding transcription factor activity"/>
    <property type="evidence" value="ECO:0007669"/>
    <property type="project" value="TreeGrafter"/>
</dbReference>
<dbReference type="InterPro" id="IPR046335">
    <property type="entry name" value="LacI/GalR-like_sensor"/>
</dbReference>
<dbReference type="Gene3D" id="3.40.50.2300">
    <property type="match status" value="2"/>
</dbReference>
<dbReference type="Proteomes" id="UP000030380">
    <property type="component" value="Unassembled WGS sequence"/>
</dbReference>
<sequence length="341" mass="37391">MSSHTPLPRTRRTTGRVTLADVAKRVGVGQMTVSRALRTPELVSDTLRDKIESAVKQLGYIPNSAARELASVSSRNVVIMTSSITSSENALILSALQKRLKDADLQLIILMVNDSHWMNELIRHAPAAIILLNLVCPPKEAEWIKNSAIPVIEIGAIQNEPLGINIGVDSKTAMQSMIHFLLNKGYRHLGLLSATQDSAIFQQYLESWQSILLSRHISPHLVLHRPAEVNFSTGAALFNDALLEWGQIDACIFLSDELACGALCETARKHIAVPHDIAIVGMGGLDIGNVIHPRLTTIQIPYEKMGDIAGKKLRTLLQQENPLSQPEIISVPIKLVERNSA</sequence>
<evidence type="ECO:0000256" key="2">
    <source>
        <dbReference type="ARBA" id="ARBA00023125"/>
    </source>
</evidence>
<comment type="caution">
    <text evidence="5">The sequence shown here is derived from an EMBL/GenBank/DDBJ whole genome shotgun (WGS) entry which is preliminary data.</text>
</comment>
<dbReference type="STRING" id="505317.OA57_12090"/>
<keyword evidence="6" id="KW-1185">Reference proteome</keyword>
<dbReference type="PANTHER" id="PTHR30146:SF33">
    <property type="entry name" value="TRANSCRIPTIONAL REGULATOR"/>
    <property type="match status" value="1"/>
</dbReference>
<evidence type="ECO:0000256" key="3">
    <source>
        <dbReference type="ARBA" id="ARBA00023163"/>
    </source>
</evidence>
<keyword evidence="1" id="KW-0805">Transcription regulation</keyword>
<dbReference type="GO" id="GO:0000976">
    <property type="term" value="F:transcription cis-regulatory region binding"/>
    <property type="evidence" value="ECO:0007669"/>
    <property type="project" value="TreeGrafter"/>
</dbReference>
<dbReference type="PANTHER" id="PTHR30146">
    <property type="entry name" value="LACI-RELATED TRANSCRIPTIONAL REPRESSOR"/>
    <property type="match status" value="1"/>
</dbReference>
<dbReference type="AlphaFoldDB" id="A0A0A3AIX2"/>
<proteinExistence type="predicted"/>
<dbReference type="RefSeq" id="WP_034618237.1">
    <property type="nucleotide sequence ID" value="NZ_JSUM01000032.1"/>
</dbReference>
<accession>A0A0A3AIX2</accession>
<dbReference type="SMART" id="SM00354">
    <property type="entry name" value="HTH_LACI"/>
    <property type="match status" value="1"/>
</dbReference>
<dbReference type="OrthoDB" id="5681588at2"/>
<dbReference type="PROSITE" id="PS00356">
    <property type="entry name" value="HTH_LACI_1"/>
    <property type="match status" value="1"/>
</dbReference>
<keyword evidence="2" id="KW-0238">DNA-binding</keyword>
<dbReference type="CDD" id="cd01392">
    <property type="entry name" value="HTH_LacI"/>
    <property type="match status" value="1"/>
</dbReference>
<organism evidence="5 6">
    <name type="scientific">Chelonobacter oris</name>
    <dbReference type="NCBI Taxonomy" id="505317"/>
    <lineage>
        <taxon>Bacteria</taxon>
        <taxon>Pseudomonadati</taxon>
        <taxon>Pseudomonadota</taxon>
        <taxon>Gammaproteobacteria</taxon>
        <taxon>Pasteurellales</taxon>
        <taxon>Pasteurellaceae</taxon>
        <taxon>Chelonobacter</taxon>
    </lineage>
</organism>
<dbReference type="Gene3D" id="1.10.260.40">
    <property type="entry name" value="lambda repressor-like DNA-binding domains"/>
    <property type="match status" value="1"/>
</dbReference>
<evidence type="ECO:0000259" key="4">
    <source>
        <dbReference type="PROSITE" id="PS50932"/>
    </source>
</evidence>
<name>A0A0A3AIX2_9PAST</name>
<dbReference type="PROSITE" id="PS50932">
    <property type="entry name" value="HTH_LACI_2"/>
    <property type="match status" value="1"/>
</dbReference>
<feature type="domain" description="HTH lacI-type" evidence="4">
    <location>
        <begin position="17"/>
        <end position="71"/>
    </location>
</feature>
<reference evidence="5 6" key="1">
    <citation type="submission" date="2014-11" db="EMBL/GenBank/DDBJ databases">
        <title>Draft genome sequence of Chelonobacter oris 1662T, associated with respiratory disease in Hermann's Tortoises.</title>
        <authorList>
            <person name="Kudirkiene E."/>
            <person name="Hansen M.J."/>
            <person name="Bojesen A.M."/>
        </authorList>
    </citation>
    <scope>NUCLEOTIDE SEQUENCE [LARGE SCALE GENOMIC DNA]</scope>
    <source>
        <strain evidence="5 6">1662</strain>
    </source>
</reference>
<dbReference type="InterPro" id="IPR000843">
    <property type="entry name" value="HTH_LacI"/>
</dbReference>
<dbReference type="Pfam" id="PF00356">
    <property type="entry name" value="LacI"/>
    <property type="match status" value="1"/>
</dbReference>
<dbReference type="EMBL" id="JSUM01000032">
    <property type="protein sequence ID" value="KGQ69348.1"/>
    <property type="molecule type" value="Genomic_DNA"/>
</dbReference>